<feature type="compositionally biased region" description="Basic and acidic residues" evidence="1">
    <location>
        <begin position="468"/>
        <end position="477"/>
    </location>
</feature>
<feature type="region of interest" description="Disordered" evidence="1">
    <location>
        <begin position="1"/>
        <end position="220"/>
    </location>
</feature>
<feature type="region of interest" description="Disordered" evidence="1">
    <location>
        <begin position="426"/>
        <end position="493"/>
    </location>
</feature>
<feature type="region of interest" description="Disordered" evidence="1">
    <location>
        <begin position="795"/>
        <end position="851"/>
    </location>
</feature>
<feature type="compositionally biased region" description="Basic and acidic residues" evidence="1">
    <location>
        <begin position="585"/>
        <end position="600"/>
    </location>
</feature>
<feature type="compositionally biased region" description="Basic and acidic residues" evidence="1">
    <location>
        <begin position="141"/>
        <end position="150"/>
    </location>
</feature>
<evidence type="ECO:0000256" key="1">
    <source>
        <dbReference type="SAM" id="MobiDB-lite"/>
    </source>
</evidence>
<evidence type="ECO:0000313" key="2">
    <source>
        <dbReference type="EMBL" id="JAC67919.1"/>
    </source>
</evidence>
<dbReference type="EMBL" id="GBEZ01018522">
    <property type="protein sequence ID" value="JAC67919.1"/>
    <property type="molecule type" value="Transcribed_RNA"/>
</dbReference>
<feature type="compositionally biased region" description="Basic and acidic residues" evidence="1">
    <location>
        <begin position="614"/>
        <end position="636"/>
    </location>
</feature>
<proteinExistence type="predicted"/>
<name>A0A061RAW3_9CHLO</name>
<organism evidence="2">
    <name type="scientific">Tetraselmis sp. GSL018</name>
    <dbReference type="NCBI Taxonomy" id="582737"/>
    <lineage>
        <taxon>Eukaryota</taxon>
        <taxon>Viridiplantae</taxon>
        <taxon>Chlorophyta</taxon>
        <taxon>core chlorophytes</taxon>
        <taxon>Chlorodendrophyceae</taxon>
        <taxon>Chlorodendrales</taxon>
        <taxon>Chlorodendraceae</taxon>
        <taxon>Tetraselmis</taxon>
    </lineage>
</organism>
<dbReference type="AlphaFoldDB" id="A0A061RAW3"/>
<protein>
    <submittedName>
        <fullName evidence="2">Uncharacterized protein</fullName>
    </submittedName>
</protein>
<gene>
    <name evidence="2" type="ORF">TSPGSL018_9935</name>
</gene>
<reference evidence="2" key="1">
    <citation type="submission" date="2014-05" db="EMBL/GenBank/DDBJ databases">
        <title>The transcriptome of the halophilic microalga Tetraselmis sp. GSL018 isolated from the Great Salt Lake, Utah.</title>
        <authorList>
            <person name="Jinkerson R.E."/>
            <person name="D'Adamo S."/>
            <person name="Posewitz M.C."/>
        </authorList>
    </citation>
    <scope>NUCLEOTIDE SEQUENCE</scope>
    <source>
        <strain evidence="2">GSL018</strain>
    </source>
</reference>
<feature type="region of interest" description="Disordered" evidence="1">
    <location>
        <begin position="555"/>
        <end position="637"/>
    </location>
</feature>
<sequence length="851" mass="91822">MRDPDTSRVSQANKGVSAFRAMWNEHGGQRPPKYRLPRDSSAADVSVGVEEETEEADCTRRFKTQVNTAAAEALEESASDTGLSNKPNMLRKSSETPSRGFRKPEQGESLLRQTEALRSTEDAGPEAAPGSAQGSQPEKAVNSEEHDRKQNSSPAAGDRDSESFRETGKQDKDKAFSSRLGSIPASATAETTQKPSESGSEQVDGRYQGKFNSSPAMAPLSLPTNASAAQKTALLPLGRTEDNKNIGRATTGLDMAQKSSLRHGGAIGLSQNGERESSVYVDGQRREHASSLAHASWRGGNAVWPHNIYPLPFLQHEQEAAAHLHGGWHGLASGRHLPKEGEVNREAVGEDNGGRAASGFKRPAGGAAELTAQAPKLPRLAPPQYFAPPTADYAHRMLEAPAQFERYMLGRAGGMVLPPGFMGVGPPQPMEPMSAAGRSAPPFKNPRGRPRGSRGRGRKRGGRQGAHTGDRERRESDVDATEARPSNAQGGSLQVARAACRSLPSAYLCNPLVIIAFAALARQAAVRELSSKQRERAAIKNVKAAFPQVSTQEALEGLSHGPRDPSDMPAEQAAAGPTDIWQQLAEEKKRRESAEKECRRAQKALADIRAQMGDPKDRQAAGARDEEQPVHWDSDPRSQQLQAALRDEKARRQSAEAVVGDADAAFREVERRLQEAHSARDAAVMRLMQAEELFALERRAWDADSLELETAARNAHAEAAIVRHSLREAEARIAVLRDDLANEVSLKEQAMGIITHRAMLDAHDNGEAPAFPAMRNPTGGRAPAVHPYDAFLPYYMQRHPPQGGQHGGPGPALSSGRRGPFEASPQPGPGDTSKRDNQSPTQSHRPSSKKS</sequence>
<feature type="compositionally biased region" description="Basic and acidic residues" evidence="1">
    <location>
        <begin position="157"/>
        <end position="176"/>
    </location>
</feature>
<feature type="compositionally biased region" description="Polar residues" evidence="1">
    <location>
        <begin position="188"/>
        <end position="201"/>
    </location>
</feature>
<accession>A0A061RAW3</accession>
<feature type="compositionally biased region" description="Basic residues" evidence="1">
    <location>
        <begin position="446"/>
        <end position="462"/>
    </location>
</feature>